<comment type="cofactor">
    <cofactor evidence="6">
        <name>Zn(2+)</name>
        <dbReference type="ChEBI" id="CHEBI:29105"/>
    </cofactor>
    <text evidence="6">Binds 1 zinc ion per subunit.</text>
</comment>
<feature type="chain" id="PRO_5009909358" evidence="7">
    <location>
        <begin position="21"/>
        <end position="265"/>
    </location>
</feature>
<evidence type="ECO:0000256" key="7">
    <source>
        <dbReference type="SAM" id="SignalP"/>
    </source>
</evidence>
<evidence type="ECO:0000256" key="3">
    <source>
        <dbReference type="ARBA" id="ARBA00022801"/>
    </source>
</evidence>
<dbReference type="RefSeq" id="WP_062183779.1">
    <property type="nucleotide sequence ID" value="NZ_BBXL01000023.1"/>
</dbReference>
<evidence type="ECO:0000313" key="10">
    <source>
        <dbReference type="Proteomes" id="UP000184480"/>
    </source>
</evidence>
<keyword evidence="5 6" id="KW-0482">Metalloprotease</keyword>
<dbReference type="PANTHER" id="PTHR22726">
    <property type="entry name" value="METALLOENDOPEPTIDASE OMA1"/>
    <property type="match status" value="1"/>
</dbReference>
<dbReference type="AlphaFoldDB" id="A0A1M5CLD7"/>
<dbReference type="Pfam" id="PF01435">
    <property type="entry name" value="Peptidase_M48"/>
    <property type="match status" value="1"/>
</dbReference>
<reference evidence="10" key="1">
    <citation type="submission" date="2016-11" db="EMBL/GenBank/DDBJ databases">
        <authorList>
            <person name="Varghese N."/>
            <person name="Submissions S."/>
        </authorList>
    </citation>
    <scope>NUCLEOTIDE SEQUENCE [LARGE SCALE GENOMIC DNA]</scope>
    <source>
        <strain evidence="10">DSM 27370</strain>
    </source>
</reference>
<proteinExistence type="inferred from homology"/>
<dbReference type="OrthoDB" id="9810445at2"/>
<feature type="domain" description="Peptidase M48" evidence="8">
    <location>
        <begin position="109"/>
        <end position="263"/>
    </location>
</feature>
<protein>
    <submittedName>
        <fullName evidence="9">Putative metalloprotease</fullName>
    </submittedName>
</protein>
<name>A0A1M5CLD7_9BACT</name>
<dbReference type="GO" id="GO:0051603">
    <property type="term" value="P:proteolysis involved in protein catabolic process"/>
    <property type="evidence" value="ECO:0007669"/>
    <property type="project" value="TreeGrafter"/>
</dbReference>
<comment type="similarity">
    <text evidence="6">Belongs to the peptidase M48 family.</text>
</comment>
<accession>A0A1M5CLD7</accession>
<evidence type="ECO:0000313" key="9">
    <source>
        <dbReference type="EMBL" id="SHF55595.1"/>
    </source>
</evidence>
<keyword evidence="7" id="KW-0732">Signal</keyword>
<sequence>MKKFILALSFIAVCSFGAHAQFGSKIKTGKLTDAATKAAKSFTISDAEINEYCNEYIQWMDTHNPLCKTDDKSAGRKACAQRLAGIVSNVPSNYVQQYNLDIQPYYVIDVNAFACANGSIRVFAALMDEMTDDQVLGVICHEIGHVVNKDSKDAFVTALRVSALKDAAGSVSGSTAAKLTDSQLGDLAESMSNAQFSQKQESAADAFGFELLKQMGKDPSNMASALGVLLKLQEEAGSAEQSKYQKLFSSHPDLKKRIENLNKKK</sequence>
<dbReference type="PANTHER" id="PTHR22726:SF8">
    <property type="entry name" value="METALLOPROTEASE YCAL"/>
    <property type="match status" value="1"/>
</dbReference>
<keyword evidence="10" id="KW-1185">Reference proteome</keyword>
<dbReference type="GO" id="GO:0016020">
    <property type="term" value="C:membrane"/>
    <property type="evidence" value="ECO:0007669"/>
    <property type="project" value="TreeGrafter"/>
</dbReference>
<keyword evidence="1 6" id="KW-0645">Protease</keyword>
<evidence type="ECO:0000256" key="5">
    <source>
        <dbReference type="ARBA" id="ARBA00023049"/>
    </source>
</evidence>
<dbReference type="InterPro" id="IPR001915">
    <property type="entry name" value="Peptidase_M48"/>
</dbReference>
<dbReference type="EMBL" id="FQUC01000007">
    <property type="protein sequence ID" value="SHF55595.1"/>
    <property type="molecule type" value="Genomic_DNA"/>
</dbReference>
<evidence type="ECO:0000256" key="2">
    <source>
        <dbReference type="ARBA" id="ARBA00022723"/>
    </source>
</evidence>
<keyword evidence="2" id="KW-0479">Metal-binding</keyword>
<dbReference type="GO" id="GO:0004222">
    <property type="term" value="F:metalloendopeptidase activity"/>
    <property type="evidence" value="ECO:0007669"/>
    <property type="project" value="InterPro"/>
</dbReference>
<dbReference type="GO" id="GO:0046872">
    <property type="term" value="F:metal ion binding"/>
    <property type="evidence" value="ECO:0007669"/>
    <property type="project" value="UniProtKB-KW"/>
</dbReference>
<dbReference type="Gene3D" id="3.30.2010.10">
    <property type="entry name" value="Metalloproteases ('zincins'), catalytic domain"/>
    <property type="match status" value="1"/>
</dbReference>
<dbReference type="STRING" id="1346286.SAMN05444362_107210"/>
<evidence type="ECO:0000259" key="8">
    <source>
        <dbReference type="Pfam" id="PF01435"/>
    </source>
</evidence>
<keyword evidence="3 6" id="KW-0378">Hydrolase</keyword>
<gene>
    <name evidence="9" type="ORF">SAMN05444362_107210</name>
</gene>
<dbReference type="InterPro" id="IPR051156">
    <property type="entry name" value="Mito/Outer_Membr_Metalloprot"/>
</dbReference>
<organism evidence="9 10">
    <name type="scientific">Dysgonomonas macrotermitis</name>
    <dbReference type="NCBI Taxonomy" id="1346286"/>
    <lineage>
        <taxon>Bacteria</taxon>
        <taxon>Pseudomonadati</taxon>
        <taxon>Bacteroidota</taxon>
        <taxon>Bacteroidia</taxon>
        <taxon>Bacteroidales</taxon>
        <taxon>Dysgonomonadaceae</taxon>
        <taxon>Dysgonomonas</taxon>
    </lineage>
</organism>
<evidence type="ECO:0000256" key="1">
    <source>
        <dbReference type="ARBA" id="ARBA00022670"/>
    </source>
</evidence>
<evidence type="ECO:0000256" key="6">
    <source>
        <dbReference type="RuleBase" id="RU003983"/>
    </source>
</evidence>
<dbReference type="Proteomes" id="UP000184480">
    <property type="component" value="Unassembled WGS sequence"/>
</dbReference>
<keyword evidence="4 6" id="KW-0862">Zinc</keyword>
<feature type="signal peptide" evidence="7">
    <location>
        <begin position="1"/>
        <end position="20"/>
    </location>
</feature>
<evidence type="ECO:0000256" key="4">
    <source>
        <dbReference type="ARBA" id="ARBA00022833"/>
    </source>
</evidence>